<dbReference type="PANTHER" id="PTHR24359:SF37">
    <property type="entry name" value="PROTEIN KINASE DOMAIN-CONTAINING PROTEIN"/>
    <property type="match status" value="1"/>
</dbReference>
<gene>
    <name evidence="3" type="ORF">N0V93_006057</name>
</gene>
<dbReference type="Pfam" id="PF00069">
    <property type="entry name" value="Pkinase"/>
    <property type="match status" value="1"/>
</dbReference>
<dbReference type="SMART" id="SM00220">
    <property type="entry name" value="S_TKc"/>
    <property type="match status" value="1"/>
</dbReference>
<dbReference type="SUPFAM" id="SSF56112">
    <property type="entry name" value="Protein kinase-like (PK-like)"/>
    <property type="match status" value="1"/>
</dbReference>
<organism evidence="3 4">
    <name type="scientific">Gnomoniopsis smithogilvyi</name>
    <dbReference type="NCBI Taxonomy" id="1191159"/>
    <lineage>
        <taxon>Eukaryota</taxon>
        <taxon>Fungi</taxon>
        <taxon>Dikarya</taxon>
        <taxon>Ascomycota</taxon>
        <taxon>Pezizomycotina</taxon>
        <taxon>Sordariomycetes</taxon>
        <taxon>Sordariomycetidae</taxon>
        <taxon>Diaporthales</taxon>
        <taxon>Gnomoniaceae</taxon>
        <taxon>Gnomoniopsis</taxon>
    </lineage>
</organism>
<dbReference type="Gene3D" id="1.10.510.10">
    <property type="entry name" value="Transferase(Phosphotransferase) domain 1"/>
    <property type="match status" value="1"/>
</dbReference>
<feature type="domain" description="Protein kinase" evidence="2">
    <location>
        <begin position="234"/>
        <end position="544"/>
    </location>
</feature>
<dbReference type="InterPro" id="IPR011009">
    <property type="entry name" value="Kinase-like_dom_sf"/>
</dbReference>
<dbReference type="Proteomes" id="UP001140453">
    <property type="component" value="Unassembled WGS sequence"/>
</dbReference>
<dbReference type="CDD" id="cd00180">
    <property type="entry name" value="PKc"/>
    <property type="match status" value="1"/>
</dbReference>
<dbReference type="PANTHER" id="PTHR24359">
    <property type="entry name" value="SERINE/THREONINE-PROTEIN KINASE SBK1"/>
    <property type="match status" value="1"/>
</dbReference>
<dbReference type="InterPro" id="IPR000719">
    <property type="entry name" value="Prot_kinase_dom"/>
</dbReference>
<dbReference type="PROSITE" id="PS50011">
    <property type="entry name" value="PROTEIN_KINASE_DOM"/>
    <property type="match status" value="1"/>
</dbReference>
<comment type="caution">
    <text evidence="3">The sequence shown here is derived from an EMBL/GenBank/DDBJ whole genome shotgun (WGS) entry which is preliminary data.</text>
</comment>
<proteinExistence type="predicted"/>
<dbReference type="EMBL" id="JAPEVB010000004">
    <property type="protein sequence ID" value="KAJ4388599.1"/>
    <property type="molecule type" value="Genomic_DNA"/>
</dbReference>
<protein>
    <recommendedName>
        <fullName evidence="2">Protein kinase domain-containing protein</fullName>
    </recommendedName>
</protein>
<dbReference type="GO" id="GO:0005524">
    <property type="term" value="F:ATP binding"/>
    <property type="evidence" value="ECO:0007669"/>
    <property type="project" value="InterPro"/>
</dbReference>
<evidence type="ECO:0000259" key="2">
    <source>
        <dbReference type="PROSITE" id="PS50011"/>
    </source>
</evidence>
<evidence type="ECO:0000313" key="3">
    <source>
        <dbReference type="EMBL" id="KAJ4388599.1"/>
    </source>
</evidence>
<accession>A0A9W8YP48</accession>
<feature type="region of interest" description="Disordered" evidence="1">
    <location>
        <begin position="1"/>
        <end position="20"/>
    </location>
</feature>
<evidence type="ECO:0000256" key="1">
    <source>
        <dbReference type="SAM" id="MobiDB-lite"/>
    </source>
</evidence>
<name>A0A9W8YP48_9PEZI</name>
<dbReference type="GO" id="GO:0004674">
    <property type="term" value="F:protein serine/threonine kinase activity"/>
    <property type="evidence" value="ECO:0007669"/>
    <property type="project" value="TreeGrafter"/>
</dbReference>
<dbReference type="AlphaFoldDB" id="A0A9W8YP48"/>
<dbReference type="Gene3D" id="3.30.200.20">
    <property type="entry name" value="Phosphorylase Kinase, domain 1"/>
    <property type="match status" value="1"/>
</dbReference>
<keyword evidence="4" id="KW-1185">Reference proteome</keyword>
<sequence length="631" mass="71523">MSPKGSSTESSHDEDPTIPEIRVRAATMESEPQPSATVEGQLARVALSESNDDSSRTSAQRLERQLWQIAVKNASQGMMSFWPTPMWQAMVTQKSIADELIELEHNFDQTTAATLADKILGSGLERGILVFTILLLLGKLDDVPHILQQCASGGIRDHNLPVTMEQNVELLHRQGNPIAGCCIGRWLVIDLENFARFQRRLMPPVFGMDDDDHTLVHLELDKEDILPWCEVEDYLIPVNAMSGGYGTVSRVRIHPMCHKFGKTLSAINVADGLFAVKKLKQKDREKFDAEVKALSRFNGKVHKHLVTLLATFTQEGYYHMIFPWAQYDLDKYWEQNPNPDISDVGLVRWVSKQCLGMMEAISLVHNPNQHLTSAAEFGRHGDIKAENILWYKSNDPHNRGILVISDFGLAAINTAKSRSMMPNNSTDLRVTPSYRPPECDTEGGKITRAFDVWSLGCLYLELVCWLLRGTRGKEEFDAARTTTFISGANVDIFFDIKRSGRDSAMYVFTVKEVVSRTMSELHGDPKCTDWIHDLLDLVEKHMLLVVSPEHQRKSASYLAAELREMDRKMSDMEYCLSRKPEDRLARWTEPPGVLSELNETARRSVAQVRPELNTYRGTQLHRSLMPNEWKD</sequence>
<dbReference type="OrthoDB" id="1046782at2759"/>
<evidence type="ECO:0000313" key="4">
    <source>
        <dbReference type="Proteomes" id="UP001140453"/>
    </source>
</evidence>
<reference evidence="3" key="1">
    <citation type="submission" date="2022-10" db="EMBL/GenBank/DDBJ databases">
        <title>Tapping the CABI collections for fungal endophytes: first genome assemblies for Collariella, Neodidymelliopsis, Ascochyta clinopodiicola, Didymella pomorum, Didymosphaeria variabile, Neocosmospora piperis and Neocucurbitaria cava.</title>
        <authorList>
            <person name="Hill R."/>
        </authorList>
    </citation>
    <scope>NUCLEOTIDE SEQUENCE</scope>
    <source>
        <strain evidence="3">IMI 355082</strain>
    </source>
</reference>